<organism evidence="6 7">
    <name type="scientific">Goekera deserti</name>
    <dbReference type="NCBI Taxonomy" id="2497753"/>
    <lineage>
        <taxon>Bacteria</taxon>
        <taxon>Bacillati</taxon>
        <taxon>Actinomycetota</taxon>
        <taxon>Actinomycetes</taxon>
        <taxon>Geodermatophilales</taxon>
        <taxon>Geodermatophilaceae</taxon>
        <taxon>Goekera</taxon>
    </lineage>
</organism>
<evidence type="ECO:0000313" key="7">
    <source>
        <dbReference type="Proteomes" id="UP000470470"/>
    </source>
</evidence>
<dbReference type="InterPro" id="IPR017853">
    <property type="entry name" value="GH"/>
</dbReference>
<gene>
    <name evidence="6" type="ORF">G1H19_13565</name>
</gene>
<evidence type="ECO:0000256" key="2">
    <source>
        <dbReference type="ARBA" id="ARBA00022801"/>
    </source>
</evidence>
<keyword evidence="3 4" id="KW-0326">Glycosidase</keyword>
<dbReference type="Pfam" id="PF02156">
    <property type="entry name" value="Glyco_hydro_26"/>
    <property type="match status" value="1"/>
</dbReference>
<comment type="caution">
    <text evidence="6">The sequence shown here is derived from an EMBL/GenBank/DDBJ whole genome shotgun (WGS) entry which is preliminary data.</text>
</comment>
<dbReference type="RefSeq" id="WP_152729441.1">
    <property type="nucleotide sequence ID" value="NZ_JAABOZ010000003.1"/>
</dbReference>
<evidence type="ECO:0000256" key="4">
    <source>
        <dbReference type="PROSITE-ProRule" id="PRU01100"/>
    </source>
</evidence>
<keyword evidence="2 4" id="KW-0378">Hydrolase</keyword>
<keyword evidence="7" id="KW-1185">Reference proteome</keyword>
<sequence>MSGAYGNWRGRPVEIAGTWNDNNQAMLGLWALRPSGDLGNWDKPLDIAVGAIGTGETWQAAAGGAYDARWRESLTSLKKLWSGRSGTWYLRFAHEMNGNWYAWSVNSGNAAAFTKAWNRYRALQQEIFPESKLVFNVNRETVGNNADWRKYWPGKENVDVFGVDYYNAYPYVATKQDWAASMKLTDGVGAPKGLQGHLDFARSQGLPMSISEWSGTAANGDNVAFMQGMYEFLQANGGSGAGQVLYEILFNVNVHNNSYRVFNGTAMPKAAEAYRSLW</sequence>
<evidence type="ECO:0000259" key="5">
    <source>
        <dbReference type="PROSITE" id="PS51764"/>
    </source>
</evidence>
<dbReference type="SUPFAM" id="SSF51445">
    <property type="entry name" value="(Trans)glycosidases"/>
    <property type="match status" value="1"/>
</dbReference>
<dbReference type="InterPro" id="IPR022790">
    <property type="entry name" value="GH26_dom"/>
</dbReference>
<evidence type="ECO:0000313" key="6">
    <source>
        <dbReference type="EMBL" id="NEL55025.1"/>
    </source>
</evidence>
<dbReference type="Proteomes" id="UP000470470">
    <property type="component" value="Unassembled WGS sequence"/>
</dbReference>
<name>A0A7K3WEV4_9ACTN</name>
<dbReference type="PANTHER" id="PTHR40079">
    <property type="entry name" value="MANNAN ENDO-1,4-BETA-MANNOSIDASE E-RELATED"/>
    <property type="match status" value="1"/>
</dbReference>
<evidence type="ECO:0000256" key="1">
    <source>
        <dbReference type="ARBA" id="ARBA00007754"/>
    </source>
</evidence>
<feature type="domain" description="GH26" evidence="5">
    <location>
        <begin position="1"/>
        <end position="271"/>
    </location>
</feature>
<proteinExistence type="inferred from homology"/>
<evidence type="ECO:0000256" key="3">
    <source>
        <dbReference type="ARBA" id="ARBA00023295"/>
    </source>
</evidence>
<protein>
    <recommendedName>
        <fullName evidence="5">GH26 domain-containing protein</fullName>
    </recommendedName>
</protein>
<dbReference type="EMBL" id="JAAGWK010000019">
    <property type="protein sequence ID" value="NEL55025.1"/>
    <property type="molecule type" value="Genomic_DNA"/>
</dbReference>
<dbReference type="GO" id="GO:0006080">
    <property type="term" value="P:substituted mannan metabolic process"/>
    <property type="evidence" value="ECO:0007669"/>
    <property type="project" value="InterPro"/>
</dbReference>
<dbReference type="PROSITE" id="PS51764">
    <property type="entry name" value="GH26"/>
    <property type="match status" value="1"/>
</dbReference>
<dbReference type="InterPro" id="IPR000805">
    <property type="entry name" value="Glyco_hydro_26"/>
</dbReference>
<comment type="similarity">
    <text evidence="1 4">Belongs to the glycosyl hydrolase 26 family.</text>
</comment>
<dbReference type="GO" id="GO:0016985">
    <property type="term" value="F:mannan endo-1,4-beta-mannosidase activity"/>
    <property type="evidence" value="ECO:0007669"/>
    <property type="project" value="InterPro"/>
</dbReference>
<dbReference type="Gene3D" id="3.20.20.80">
    <property type="entry name" value="Glycosidases"/>
    <property type="match status" value="1"/>
</dbReference>
<reference evidence="6 7" key="1">
    <citation type="submission" date="2020-02" db="EMBL/GenBank/DDBJ databases">
        <title>The whole genome sequence of CPCC 205119.</title>
        <authorList>
            <person name="Jiang Z."/>
        </authorList>
    </citation>
    <scope>NUCLEOTIDE SEQUENCE [LARGE SCALE GENOMIC DNA]</scope>
    <source>
        <strain evidence="6 7">CPCC 205119</strain>
    </source>
</reference>
<dbReference type="PANTHER" id="PTHR40079:SF6">
    <property type="entry name" value="GH26 DOMAIN-CONTAINING PROTEIN"/>
    <property type="match status" value="1"/>
</dbReference>
<dbReference type="AlphaFoldDB" id="A0A7K3WEV4"/>
<accession>A0A7K3WEV4</accession>
<feature type="active site" description="Nucleophile" evidence="4">
    <location>
        <position position="212"/>
    </location>
</feature>
<feature type="active site" description="Proton donor" evidence="4">
    <location>
        <position position="95"/>
    </location>
</feature>